<comment type="caution">
    <text evidence="5">The sequence shown here is derived from an EMBL/GenBank/DDBJ whole genome shotgun (WGS) entry which is preliminary data.</text>
</comment>
<evidence type="ECO:0000313" key="6">
    <source>
        <dbReference type="Proteomes" id="UP000236416"/>
    </source>
</evidence>
<sequence length="415" mass="47534">MPVTEPDTMNASSFAATDGVSTLWPEINGHFLSLRGIPDSLQPQERGQAVYRQILVGFDAITSCELKDLYKFTLCLQQLDKDEIQRPELRQLVAAFQAWVCFDYTAARRQFRQHLRQYPTDVVALFCAHMFDFCTSQTPELMPDLALFDEHIDASHPLYSYYLGIKAFVHVEAGQPQPALKLGLESLRHCPDNIYGIHAVAHALHERECWQELCIFLEQCRAQWIDNAGMRMHVYWHLAIAYEKSEQAERSVETFHEMYALKDSLFAKQDLDAVAFLWRYRLRHPEDRRFDSEWRKLAGLWSGSIGSSMSYFHRLHAALAFAASEQPFLIEKLIAESDGFGLDAATHQTGIAVLQAILDFAHGRYDDCQRRLRDQQSRWDVLGGSRAQRELLPLTLQACEQRRAAARATDAALHA</sequence>
<dbReference type="Gene3D" id="1.25.40.10">
    <property type="entry name" value="Tetratricopeptide repeat domain"/>
    <property type="match status" value="1"/>
</dbReference>
<comment type="similarity">
    <text evidence="1">Belongs to the TTC38 family.</text>
</comment>
<dbReference type="EMBL" id="PPTF01000014">
    <property type="protein sequence ID" value="POB00079.1"/>
    <property type="molecule type" value="Genomic_DNA"/>
</dbReference>
<dbReference type="SUPFAM" id="SSF48452">
    <property type="entry name" value="TPR-like"/>
    <property type="match status" value="1"/>
</dbReference>
<dbReference type="CDD" id="cd05804">
    <property type="entry name" value="StaR_like"/>
    <property type="match status" value="1"/>
</dbReference>
<evidence type="ECO:0000256" key="1">
    <source>
        <dbReference type="ARBA" id="ARBA00005857"/>
    </source>
</evidence>
<dbReference type="InterPro" id="IPR033891">
    <property type="entry name" value="TTC38"/>
</dbReference>
<evidence type="ECO:0000256" key="3">
    <source>
        <dbReference type="ARBA" id="ARBA00022737"/>
    </source>
</evidence>
<dbReference type="Proteomes" id="UP000236416">
    <property type="component" value="Unassembled WGS sequence"/>
</dbReference>
<protein>
    <recommendedName>
        <fullName evidence="2">Tetratricopeptide repeat protein 38</fullName>
    </recommendedName>
</protein>
<organism evidence="5 6">
    <name type="scientific">Chromobacterium sinusclupearum</name>
    <dbReference type="NCBI Taxonomy" id="2077146"/>
    <lineage>
        <taxon>Bacteria</taxon>
        <taxon>Pseudomonadati</taxon>
        <taxon>Pseudomonadota</taxon>
        <taxon>Betaproteobacteria</taxon>
        <taxon>Neisseriales</taxon>
        <taxon>Chromobacteriaceae</taxon>
        <taxon>Chromobacterium</taxon>
    </lineage>
</organism>
<gene>
    <name evidence="5" type="ORF">C2134_03590</name>
</gene>
<dbReference type="PANTHER" id="PTHR16263">
    <property type="entry name" value="TETRATRICOPEPTIDE REPEAT PROTEIN 38"/>
    <property type="match status" value="1"/>
</dbReference>
<keyword evidence="3" id="KW-0677">Repeat</keyword>
<evidence type="ECO:0000313" key="5">
    <source>
        <dbReference type="EMBL" id="POB00079.1"/>
    </source>
</evidence>
<dbReference type="AlphaFoldDB" id="A0A2K4MSJ4"/>
<proteinExistence type="inferred from homology"/>
<evidence type="ECO:0000256" key="2">
    <source>
        <dbReference type="ARBA" id="ARBA00019992"/>
    </source>
</evidence>
<keyword evidence="6" id="KW-1185">Reference proteome</keyword>
<reference evidence="5 6" key="1">
    <citation type="submission" date="2018-01" db="EMBL/GenBank/DDBJ databases">
        <title>Genomic Sequence of Chromobacterium MWU13-2610 from wild cranberry bogs within the Cape Cod National Seashore.</title>
        <authorList>
            <person name="O'Hara-Hanley K."/>
            <person name="Soby S."/>
            <person name="Harrison A."/>
        </authorList>
    </citation>
    <scope>NUCLEOTIDE SEQUENCE [LARGE SCALE GENOMIC DNA]</scope>
    <source>
        <strain evidence="5 6">MWU13-2610</strain>
    </source>
</reference>
<accession>A0A2K4MSJ4</accession>
<dbReference type="PANTHER" id="PTHR16263:SF4">
    <property type="entry name" value="TETRATRICOPEPTIDE REPEAT PROTEIN 38"/>
    <property type="match status" value="1"/>
</dbReference>
<name>A0A2K4MSJ4_9NEIS</name>
<keyword evidence="4" id="KW-0802">TPR repeat</keyword>
<evidence type="ECO:0000256" key="4">
    <source>
        <dbReference type="ARBA" id="ARBA00022803"/>
    </source>
</evidence>
<dbReference type="InterPro" id="IPR011990">
    <property type="entry name" value="TPR-like_helical_dom_sf"/>
</dbReference>